<name>A0A381UGN0_9ZZZZ</name>
<organism evidence="2">
    <name type="scientific">marine metagenome</name>
    <dbReference type="NCBI Taxonomy" id="408172"/>
    <lineage>
        <taxon>unclassified sequences</taxon>
        <taxon>metagenomes</taxon>
        <taxon>ecological metagenomes</taxon>
    </lineage>
</organism>
<dbReference type="PANTHER" id="PTHR43884">
    <property type="entry name" value="ACYL-COA DEHYDROGENASE"/>
    <property type="match status" value="1"/>
</dbReference>
<dbReference type="SUPFAM" id="SSF56645">
    <property type="entry name" value="Acyl-CoA dehydrogenase NM domain-like"/>
    <property type="match status" value="1"/>
</dbReference>
<protein>
    <recommendedName>
        <fullName evidence="1">Acyl-CoA oxidase/dehydrogenase middle domain-containing protein</fullName>
    </recommendedName>
</protein>
<reference evidence="2" key="1">
    <citation type="submission" date="2018-05" db="EMBL/GenBank/DDBJ databases">
        <authorList>
            <person name="Lanie J.A."/>
            <person name="Ng W.-L."/>
            <person name="Kazmierczak K.M."/>
            <person name="Andrzejewski T.M."/>
            <person name="Davidsen T.M."/>
            <person name="Wayne K.J."/>
            <person name="Tettelin H."/>
            <person name="Glass J.I."/>
            <person name="Rusch D."/>
            <person name="Podicherti R."/>
            <person name="Tsui H.-C.T."/>
            <person name="Winkler M.E."/>
        </authorList>
    </citation>
    <scope>NUCLEOTIDE SEQUENCE</scope>
</reference>
<dbReference type="InterPro" id="IPR046373">
    <property type="entry name" value="Acyl-CoA_Oxase/DH_mid-dom_sf"/>
</dbReference>
<dbReference type="AlphaFoldDB" id="A0A381UGN0"/>
<dbReference type="InterPro" id="IPR006091">
    <property type="entry name" value="Acyl-CoA_Oxase/DH_mid-dom"/>
</dbReference>
<dbReference type="InterPro" id="IPR037069">
    <property type="entry name" value="AcylCoA_DH/ox_N_sf"/>
</dbReference>
<sequence>MHKMTGRPADDTQSILSNVYEIACDFASQRSERQRRRELIKEDFDRLQESGYLMVAVPTVFGGIWDGDSSGTRLVCEILKTLAHGDSSVALVAAMHPAVIESTGWLSISAAPEPYTSTWDEQRRWAFQTMHEGHFWGTIMSEPGSGGDNTQSNSIAKRASNDVQYLLSGQKHFGSGSGMTSYMVTHAMPDREVTPDTFVLDMRDLVWDGSSGVELIAPWDGHGMTATQSHGLVFDNFPATRLAFPGDDRRTVLAGMDRPQGALFVAVITGIVEIAVTTARRQLESKSGRMRSYERVEWAKVEIEAWLVQQAYEGMLREVEIGRSSGRNSLLAKEAVAELAESVLLRISKVIGGGAYSRHTPYGFWLEDVRALGFLRPPWALAFERVFEGSWNS</sequence>
<dbReference type="Gene3D" id="1.10.540.10">
    <property type="entry name" value="Acyl-CoA dehydrogenase/oxidase, N-terminal domain"/>
    <property type="match status" value="1"/>
</dbReference>
<gene>
    <name evidence="2" type="ORF">METZ01_LOCUS79341</name>
</gene>
<dbReference type="InterPro" id="IPR009100">
    <property type="entry name" value="AcylCoA_DH/oxidase_NM_dom_sf"/>
</dbReference>
<dbReference type="Gene3D" id="2.40.110.10">
    <property type="entry name" value="Butyryl-CoA Dehydrogenase, subunit A, domain 2"/>
    <property type="match status" value="1"/>
</dbReference>
<proteinExistence type="predicted"/>
<accession>A0A381UGN0</accession>
<dbReference type="Pfam" id="PF02770">
    <property type="entry name" value="Acyl-CoA_dh_M"/>
    <property type="match status" value="1"/>
</dbReference>
<evidence type="ECO:0000259" key="1">
    <source>
        <dbReference type="Pfam" id="PF02770"/>
    </source>
</evidence>
<evidence type="ECO:0000313" key="2">
    <source>
        <dbReference type="EMBL" id="SVA26487.1"/>
    </source>
</evidence>
<dbReference type="GO" id="GO:0050660">
    <property type="term" value="F:flavin adenine dinucleotide binding"/>
    <property type="evidence" value="ECO:0007669"/>
    <property type="project" value="InterPro"/>
</dbReference>
<feature type="domain" description="Acyl-CoA oxidase/dehydrogenase middle" evidence="1">
    <location>
        <begin position="138"/>
        <end position="236"/>
    </location>
</feature>
<dbReference type="EMBL" id="UINC01006263">
    <property type="protein sequence ID" value="SVA26487.1"/>
    <property type="molecule type" value="Genomic_DNA"/>
</dbReference>
<dbReference type="GO" id="GO:0006552">
    <property type="term" value="P:L-leucine catabolic process"/>
    <property type="evidence" value="ECO:0007669"/>
    <property type="project" value="TreeGrafter"/>
</dbReference>
<dbReference type="GO" id="GO:0008470">
    <property type="term" value="F:3-methylbutanoyl-CoA dehydrogenase activity"/>
    <property type="evidence" value="ECO:0007669"/>
    <property type="project" value="TreeGrafter"/>
</dbReference>
<dbReference type="PANTHER" id="PTHR43884:SF12">
    <property type="entry name" value="ISOVALERYL-COA DEHYDROGENASE, MITOCHONDRIAL-RELATED"/>
    <property type="match status" value="1"/>
</dbReference>